<dbReference type="AlphaFoldDB" id="A0A2Z4VXH6"/>
<dbReference type="Proteomes" id="UP000463931">
    <property type="component" value="Chromosome"/>
</dbReference>
<evidence type="ECO:0000313" key="2">
    <source>
        <dbReference type="EMBL" id="QIA88962.1"/>
    </source>
</evidence>
<name>A0A2Z4VXH6_9LACO</name>
<reference evidence="1 3" key="1">
    <citation type="submission" date="2017-09" db="EMBL/GenBank/DDBJ databases">
        <title>Predominant Lactobacillus spp. isolated from feces of mice subjected to short-term calorie restriction.</title>
        <authorList>
            <person name="Zhang C."/>
            <person name="Zhao L."/>
            <person name="Pan F."/>
        </authorList>
    </citation>
    <scope>NUCLEOTIDE SEQUENCE [LARGE SCALE GENOMIC DNA]</scope>
    <source>
        <strain evidence="1 3">CR141</strain>
    </source>
</reference>
<sequence>MKKLYRYLLLIGVVALYTIPATFKVDAQTVSIDKMLERKDDKTRYYVKNYEIIDSPKRNSKVTKKQGREDKLTQYLLLEVTIDNPKKSYIFFDDVIQVSSGGNIVPSVNNTVLNYEKIPALERHGIKKAEFDGKKRKIENVYMYPIKKYNETKIMLKDKNSWTSLQVTTPEPTKNGITAQAYPLEVGE</sequence>
<dbReference type="Proteomes" id="UP000250143">
    <property type="component" value="Chromosome"/>
</dbReference>
<evidence type="ECO:0000313" key="3">
    <source>
        <dbReference type="Proteomes" id="UP000250143"/>
    </source>
</evidence>
<reference evidence="2 4" key="2">
    <citation type="journal article" date="2019" name="Nat. Med.">
        <title>Preventing dysbiosis of the neonatal mouse intestinal microbiome protects against late-onset sepsis.</title>
        <authorList>
            <person name="Singer J.R."/>
            <person name="Blosser E.G."/>
            <person name="Zindl C.L."/>
            <person name="Silberger D.J."/>
            <person name="Conlan S."/>
            <person name="Laufer V.A."/>
            <person name="DiToro D."/>
            <person name="Deming C."/>
            <person name="Kumar R."/>
            <person name="Morrow C.D."/>
            <person name="Segre J.A."/>
            <person name="Gray M.J."/>
            <person name="Randolph D.A."/>
            <person name="Weaver C.T."/>
        </authorList>
    </citation>
    <scope>NUCLEOTIDE SEQUENCE [LARGE SCALE GENOMIC DNA]</scope>
    <source>
        <strain evidence="2 4">V10</strain>
    </source>
</reference>
<dbReference type="RefSeq" id="WP_112193298.1">
    <property type="nucleotide sequence ID" value="NZ_CP023566.1"/>
</dbReference>
<accession>A0A2Z4VXH6</accession>
<evidence type="ECO:0000313" key="1">
    <source>
        <dbReference type="EMBL" id="AWZ39687.1"/>
    </source>
</evidence>
<keyword evidence="3" id="KW-1185">Reference proteome</keyword>
<dbReference type="EMBL" id="CP023566">
    <property type="protein sequence ID" value="AWZ39687.1"/>
    <property type="molecule type" value="Genomic_DNA"/>
</dbReference>
<protein>
    <recommendedName>
        <fullName evidence="5">DUF5067 domain-containing protein</fullName>
    </recommendedName>
</protein>
<proteinExistence type="predicted"/>
<gene>
    <name evidence="1" type="ORF">CPQ89_00880</name>
    <name evidence="2" type="ORF">FEE40_01440</name>
</gene>
<organism evidence="2 4">
    <name type="scientific">Ligilactobacillus murinus</name>
    <dbReference type="NCBI Taxonomy" id="1622"/>
    <lineage>
        <taxon>Bacteria</taxon>
        <taxon>Bacillati</taxon>
        <taxon>Bacillota</taxon>
        <taxon>Bacilli</taxon>
        <taxon>Lactobacillales</taxon>
        <taxon>Lactobacillaceae</taxon>
        <taxon>Ligilactobacillus</taxon>
    </lineage>
</organism>
<evidence type="ECO:0000313" key="4">
    <source>
        <dbReference type="Proteomes" id="UP000463931"/>
    </source>
</evidence>
<dbReference type="EMBL" id="CP040852">
    <property type="protein sequence ID" value="QIA88962.1"/>
    <property type="molecule type" value="Genomic_DNA"/>
</dbReference>
<evidence type="ECO:0008006" key="5">
    <source>
        <dbReference type="Google" id="ProtNLM"/>
    </source>
</evidence>